<accession>A0A165PIA8</accession>
<dbReference type="AlphaFoldDB" id="A0A165PIA8"/>
<protein>
    <submittedName>
        <fullName evidence="1">Uncharacterized protein</fullName>
    </submittedName>
</protein>
<sequence>MNMQMIRPFEDPVRALLPTSTAHFSVNSRLRHIGIWHMTRSDLLIRLPPYVCSSNFQRLVERSVRRVVLRSPNKRADDHYQRSKAKPSQPYHVYALGDTCVLLVLAIIVVGGQVDKAQSRSRSVVACIRLQASIRSVAIEAVEVAAAEQNGAVPGAGVLLQGMDDPTRLTFKVAGQKLNTNSDHVAEPGGRTCSLKQTATTLLRRRLVRDSGRLAVSRWAQEFCAPALDILWRDVDHLTPLFKILTCLEDRVADPIVAQILGFRGKEYSSKLILHRRLSIVTILVDEVTTRVPGLRVVALLSRISSIRVMPKHPSNSMLLTINLMGVTKTHFDVSLDKIGVCFESLASTSSISPLQPFRPFLDVQNLCFVELAIDPDAGMAAWSDRTLVALTSAWQKLFSLDVQ</sequence>
<keyword evidence="2" id="KW-1185">Reference proteome</keyword>
<gene>
    <name evidence="1" type="ORF">DAEQUDRAFT_790119</name>
</gene>
<proteinExistence type="predicted"/>
<evidence type="ECO:0000313" key="2">
    <source>
        <dbReference type="Proteomes" id="UP000076727"/>
    </source>
</evidence>
<name>A0A165PIA8_9APHY</name>
<dbReference type="Proteomes" id="UP000076727">
    <property type="component" value="Unassembled WGS sequence"/>
</dbReference>
<evidence type="ECO:0000313" key="1">
    <source>
        <dbReference type="EMBL" id="KZT68247.1"/>
    </source>
</evidence>
<organism evidence="1 2">
    <name type="scientific">Daedalea quercina L-15889</name>
    <dbReference type="NCBI Taxonomy" id="1314783"/>
    <lineage>
        <taxon>Eukaryota</taxon>
        <taxon>Fungi</taxon>
        <taxon>Dikarya</taxon>
        <taxon>Basidiomycota</taxon>
        <taxon>Agaricomycotina</taxon>
        <taxon>Agaricomycetes</taxon>
        <taxon>Polyporales</taxon>
        <taxon>Fomitopsis</taxon>
    </lineage>
</organism>
<reference evidence="1 2" key="1">
    <citation type="journal article" date="2016" name="Mol. Biol. Evol.">
        <title>Comparative Genomics of Early-Diverging Mushroom-Forming Fungi Provides Insights into the Origins of Lignocellulose Decay Capabilities.</title>
        <authorList>
            <person name="Nagy L.G."/>
            <person name="Riley R."/>
            <person name="Tritt A."/>
            <person name="Adam C."/>
            <person name="Daum C."/>
            <person name="Floudas D."/>
            <person name="Sun H."/>
            <person name="Yadav J.S."/>
            <person name="Pangilinan J."/>
            <person name="Larsson K.H."/>
            <person name="Matsuura K."/>
            <person name="Barry K."/>
            <person name="Labutti K."/>
            <person name="Kuo R."/>
            <person name="Ohm R.A."/>
            <person name="Bhattacharya S.S."/>
            <person name="Shirouzu T."/>
            <person name="Yoshinaga Y."/>
            <person name="Martin F.M."/>
            <person name="Grigoriev I.V."/>
            <person name="Hibbett D.S."/>
        </authorList>
    </citation>
    <scope>NUCLEOTIDE SEQUENCE [LARGE SCALE GENOMIC DNA]</scope>
    <source>
        <strain evidence="1 2">L-15889</strain>
    </source>
</reference>
<dbReference type="EMBL" id="KV429068">
    <property type="protein sequence ID" value="KZT68247.1"/>
    <property type="molecule type" value="Genomic_DNA"/>
</dbReference>